<dbReference type="EMBL" id="LR797118">
    <property type="protein sequence ID" value="CAB4187824.1"/>
    <property type="molecule type" value="Genomic_DNA"/>
</dbReference>
<gene>
    <name evidence="1" type="ORF">UFOVP1107_25</name>
    <name evidence="2" type="ORF">UFOVP1171_11</name>
    <name evidence="3" type="ORF">UFOVP1375_26</name>
    <name evidence="4" type="ORF">UFOVP1471_20</name>
</gene>
<dbReference type="EMBL" id="LR797050">
    <property type="protein sequence ID" value="CAB4183817.1"/>
    <property type="molecule type" value="Genomic_DNA"/>
</dbReference>
<evidence type="ECO:0000313" key="4">
    <source>
        <dbReference type="EMBL" id="CAB4214800.1"/>
    </source>
</evidence>
<reference evidence="3" key="1">
    <citation type="submission" date="2020-05" db="EMBL/GenBank/DDBJ databases">
        <authorList>
            <person name="Chiriac C."/>
            <person name="Salcher M."/>
            <person name="Ghai R."/>
            <person name="Kavagutti S V."/>
        </authorList>
    </citation>
    <scope>NUCLEOTIDE SEQUENCE</scope>
</reference>
<evidence type="ECO:0000313" key="3">
    <source>
        <dbReference type="EMBL" id="CAB4202655.1"/>
    </source>
</evidence>
<organism evidence="3">
    <name type="scientific">uncultured Caudovirales phage</name>
    <dbReference type="NCBI Taxonomy" id="2100421"/>
    <lineage>
        <taxon>Viruses</taxon>
        <taxon>Duplodnaviria</taxon>
        <taxon>Heunggongvirae</taxon>
        <taxon>Uroviricota</taxon>
        <taxon>Caudoviricetes</taxon>
        <taxon>Peduoviridae</taxon>
        <taxon>Maltschvirus</taxon>
        <taxon>Maltschvirus maltsch</taxon>
    </lineage>
</organism>
<name>A0A6J5S507_9CAUD</name>
<dbReference type="Gene3D" id="3.30.420.280">
    <property type="match status" value="1"/>
</dbReference>
<dbReference type="Gene3D" id="3.40.50.300">
    <property type="entry name" value="P-loop containing nucleotide triphosphate hydrolases"/>
    <property type="match status" value="1"/>
</dbReference>
<evidence type="ECO:0000313" key="1">
    <source>
        <dbReference type="EMBL" id="CAB4183817.1"/>
    </source>
</evidence>
<evidence type="ECO:0000313" key="2">
    <source>
        <dbReference type="EMBL" id="CAB4187824.1"/>
    </source>
</evidence>
<accession>A0A6J5S507</accession>
<proteinExistence type="predicted"/>
<dbReference type="EMBL" id="LR797417">
    <property type="protein sequence ID" value="CAB4214800.1"/>
    <property type="molecule type" value="Genomic_DNA"/>
</dbReference>
<dbReference type="InterPro" id="IPR027417">
    <property type="entry name" value="P-loop_NTPase"/>
</dbReference>
<dbReference type="Pfam" id="PF03237">
    <property type="entry name" value="Terminase_6N"/>
    <property type="match status" value="1"/>
</dbReference>
<dbReference type="EMBL" id="LR797324">
    <property type="protein sequence ID" value="CAB4202655.1"/>
    <property type="molecule type" value="Genomic_DNA"/>
</dbReference>
<protein>
    <submittedName>
        <fullName evidence="3">Terminase-like family</fullName>
    </submittedName>
</protein>
<sequence>MDINDYIPRKVFLPLHTRKKRWAVVIAHRRAGKTVAMCADLVIGAMESDLPKPQFAYLAPFREQAKKVAWNYLKELTKPLQAKPPNESELKITIKNGFGNESTIYVGGADLPDNYRGMYFDGVVLDEVGHIRPSAWYSVLRPALSDRRGWAIFAGTPSGKNFFWQMREEARLNPDTHMMMELPASKTDILHPDELRDARAQMTEETYLTEYEISFDAAIPGAYYAKQIGQAYEDKRVGSFPTDQEFTTDLVADLGFTDSCSWWGWQTTPDGYKITDFYENDNQPISHYIDWIKSRPYKVGTVWLPHDAKAKSLQTGKSIIEQFLKAGITPRIITELSLQDGIESARLILPKCYFDETGTYDGIEHLRAYMREWDERTQTYRSRPKHDQHSHASDAFRYLAIAAQPVAKQVKTGVKKIKLAIEGANYTFALDDIWDCQNTQGGRLG</sequence>